<evidence type="ECO:0000256" key="1">
    <source>
        <dbReference type="SAM" id="Phobius"/>
    </source>
</evidence>
<feature type="transmembrane region" description="Helical" evidence="1">
    <location>
        <begin position="28"/>
        <end position="49"/>
    </location>
</feature>
<sequence length="176" mass="19419">FQTSTTTEAVTEHCKSIFPSVMAYQSRFALIMGLSFCLIPVCTGLWVLATGIHPSDPYGAKLAIYANTKGITVAQLDLCNIINCGTNQVGWRGYSVYMCVLRGHPSELSQNPWCGGWDQVLWNTGPGSYTHLYDRRYPLGQLQKNISLIRATPTPGGPANLLILTTRYLTYVQLTP</sequence>
<evidence type="ECO:0000313" key="2">
    <source>
        <dbReference type="EMBL" id="MEQ2157708.1"/>
    </source>
</evidence>
<feature type="non-terminal residue" evidence="2">
    <location>
        <position position="1"/>
    </location>
</feature>
<organism evidence="2 3">
    <name type="scientific">Goodea atripinnis</name>
    <dbReference type="NCBI Taxonomy" id="208336"/>
    <lineage>
        <taxon>Eukaryota</taxon>
        <taxon>Metazoa</taxon>
        <taxon>Chordata</taxon>
        <taxon>Craniata</taxon>
        <taxon>Vertebrata</taxon>
        <taxon>Euteleostomi</taxon>
        <taxon>Actinopterygii</taxon>
        <taxon>Neopterygii</taxon>
        <taxon>Teleostei</taxon>
        <taxon>Neoteleostei</taxon>
        <taxon>Acanthomorphata</taxon>
        <taxon>Ovalentaria</taxon>
        <taxon>Atherinomorphae</taxon>
        <taxon>Cyprinodontiformes</taxon>
        <taxon>Goodeidae</taxon>
        <taxon>Goodea</taxon>
    </lineage>
</organism>
<evidence type="ECO:0000313" key="3">
    <source>
        <dbReference type="Proteomes" id="UP001476798"/>
    </source>
</evidence>
<dbReference type="Proteomes" id="UP001476798">
    <property type="component" value="Unassembled WGS sequence"/>
</dbReference>
<keyword evidence="1" id="KW-0472">Membrane</keyword>
<keyword evidence="1" id="KW-1133">Transmembrane helix</keyword>
<accession>A0ABV0MH01</accession>
<proteinExistence type="predicted"/>
<protein>
    <submittedName>
        <fullName evidence="2">Uncharacterized protein</fullName>
    </submittedName>
</protein>
<keyword evidence="3" id="KW-1185">Reference proteome</keyword>
<reference evidence="2 3" key="1">
    <citation type="submission" date="2021-06" db="EMBL/GenBank/DDBJ databases">
        <authorList>
            <person name="Palmer J.M."/>
        </authorList>
    </citation>
    <scope>NUCLEOTIDE SEQUENCE [LARGE SCALE GENOMIC DNA]</scope>
    <source>
        <strain evidence="2 3">GA_2019</strain>
        <tissue evidence="2">Muscle</tissue>
    </source>
</reference>
<dbReference type="EMBL" id="JAHRIO010000192">
    <property type="protein sequence ID" value="MEQ2157708.1"/>
    <property type="molecule type" value="Genomic_DNA"/>
</dbReference>
<comment type="caution">
    <text evidence="2">The sequence shown here is derived from an EMBL/GenBank/DDBJ whole genome shotgun (WGS) entry which is preliminary data.</text>
</comment>
<name>A0ABV0MH01_9TELE</name>
<gene>
    <name evidence="2" type="ORF">GOODEAATRI_004541</name>
</gene>
<keyword evidence="1" id="KW-0812">Transmembrane</keyword>